<evidence type="ECO:0000256" key="4">
    <source>
        <dbReference type="ARBA" id="ARBA00022842"/>
    </source>
</evidence>
<dbReference type="InterPro" id="IPR020084">
    <property type="entry name" value="NUDIX_hydrolase_CS"/>
</dbReference>
<organism evidence="7 8">
    <name type="scientific">Actinoallomurus bryophytorum</name>
    <dbReference type="NCBI Taxonomy" id="1490222"/>
    <lineage>
        <taxon>Bacteria</taxon>
        <taxon>Bacillati</taxon>
        <taxon>Actinomycetota</taxon>
        <taxon>Actinomycetes</taxon>
        <taxon>Streptosporangiales</taxon>
        <taxon>Thermomonosporaceae</taxon>
        <taxon>Actinoallomurus</taxon>
    </lineage>
</organism>
<dbReference type="Gene3D" id="3.90.79.10">
    <property type="entry name" value="Nucleoside Triphosphate Pyrophosphohydrolase"/>
    <property type="match status" value="1"/>
</dbReference>
<feature type="domain" description="Nudix hydrolase" evidence="6">
    <location>
        <begin position="19"/>
        <end position="153"/>
    </location>
</feature>
<reference evidence="7 8" key="1">
    <citation type="submission" date="2019-06" db="EMBL/GenBank/DDBJ databases">
        <title>Sequencing the genomes of 1000 actinobacteria strains.</title>
        <authorList>
            <person name="Klenk H.-P."/>
        </authorList>
    </citation>
    <scope>NUCLEOTIDE SEQUENCE [LARGE SCALE GENOMIC DNA]</scope>
    <source>
        <strain evidence="7 8">DSM 102200</strain>
    </source>
</reference>
<evidence type="ECO:0000313" key="8">
    <source>
        <dbReference type="Proteomes" id="UP000316096"/>
    </source>
</evidence>
<evidence type="ECO:0000256" key="2">
    <source>
        <dbReference type="ARBA" id="ARBA00005582"/>
    </source>
</evidence>
<dbReference type="SUPFAM" id="SSF55811">
    <property type="entry name" value="Nudix"/>
    <property type="match status" value="1"/>
</dbReference>
<evidence type="ECO:0000259" key="6">
    <source>
        <dbReference type="PROSITE" id="PS51462"/>
    </source>
</evidence>
<keyword evidence="3 5" id="KW-0378">Hydrolase</keyword>
<evidence type="ECO:0000256" key="1">
    <source>
        <dbReference type="ARBA" id="ARBA00001946"/>
    </source>
</evidence>
<comment type="similarity">
    <text evidence="2 5">Belongs to the Nudix hydrolase family.</text>
</comment>
<dbReference type="InterPro" id="IPR015797">
    <property type="entry name" value="NUDIX_hydrolase-like_dom_sf"/>
</dbReference>
<dbReference type="EMBL" id="VFOZ01000001">
    <property type="protein sequence ID" value="TQL98769.1"/>
    <property type="molecule type" value="Genomic_DNA"/>
</dbReference>
<dbReference type="Proteomes" id="UP000316096">
    <property type="component" value="Unassembled WGS sequence"/>
</dbReference>
<evidence type="ECO:0000256" key="5">
    <source>
        <dbReference type="RuleBase" id="RU003476"/>
    </source>
</evidence>
<comment type="cofactor">
    <cofactor evidence="1">
        <name>Mg(2+)</name>
        <dbReference type="ChEBI" id="CHEBI:18420"/>
    </cofactor>
</comment>
<proteinExistence type="inferred from homology"/>
<dbReference type="PANTHER" id="PTHR43046">
    <property type="entry name" value="GDP-MANNOSE MANNOSYL HYDROLASE"/>
    <property type="match status" value="1"/>
</dbReference>
<protein>
    <submittedName>
        <fullName evidence="7">ADP-ribose pyrophosphatase YjhB (NUDIX family)</fullName>
    </submittedName>
</protein>
<dbReference type="PROSITE" id="PS51462">
    <property type="entry name" value="NUDIX"/>
    <property type="match status" value="1"/>
</dbReference>
<dbReference type="AlphaFoldDB" id="A0A543CNU1"/>
<comment type="caution">
    <text evidence="7">The sequence shown here is derived from an EMBL/GenBank/DDBJ whole genome shotgun (WGS) entry which is preliminary data.</text>
</comment>
<dbReference type="RefSeq" id="WP_221640119.1">
    <property type="nucleotide sequence ID" value="NZ_VFOZ01000001.1"/>
</dbReference>
<keyword evidence="8" id="KW-1185">Reference proteome</keyword>
<dbReference type="PRINTS" id="PR00502">
    <property type="entry name" value="NUDIXFAMILY"/>
</dbReference>
<dbReference type="InterPro" id="IPR000086">
    <property type="entry name" value="NUDIX_hydrolase_dom"/>
</dbReference>
<dbReference type="GO" id="GO:0016787">
    <property type="term" value="F:hydrolase activity"/>
    <property type="evidence" value="ECO:0007669"/>
    <property type="project" value="UniProtKB-KW"/>
</dbReference>
<evidence type="ECO:0000313" key="7">
    <source>
        <dbReference type="EMBL" id="TQL98769.1"/>
    </source>
</evidence>
<dbReference type="Pfam" id="PF00293">
    <property type="entry name" value="NUDIX"/>
    <property type="match status" value="1"/>
</dbReference>
<gene>
    <name evidence="7" type="ORF">FB559_4402</name>
</gene>
<name>A0A543CNU1_9ACTN</name>
<dbReference type="CDD" id="cd18876">
    <property type="entry name" value="NUDIX_Hydrolase"/>
    <property type="match status" value="1"/>
</dbReference>
<evidence type="ECO:0000256" key="3">
    <source>
        <dbReference type="ARBA" id="ARBA00022801"/>
    </source>
</evidence>
<dbReference type="PANTHER" id="PTHR43046:SF12">
    <property type="entry name" value="GDP-MANNOSE MANNOSYL HYDROLASE"/>
    <property type="match status" value="1"/>
</dbReference>
<sequence>MSSGSPAVSSTDQYLASLARKRMAAGALFRDAAGHVLLVEPTYKPTWEIPGGIVEENESPTAACRREVFEELGLDRPVGRVLAIDWVPPRPERTEGLMLVYDGGVLTPDDIRAIRLPADELASYAFVEPERVSERAGALLGRRIAACLDAMATQTAISLENGQPVA</sequence>
<dbReference type="PROSITE" id="PS00893">
    <property type="entry name" value="NUDIX_BOX"/>
    <property type="match status" value="1"/>
</dbReference>
<accession>A0A543CNU1</accession>
<keyword evidence="4" id="KW-0460">Magnesium</keyword>
<dbReference type="InterPro" id="IPR020476">
    <property type="entry name" value="Nudix_hydrolase"/>
</dbReference>